<evidence type="ECO:0000313" key="2">
    <source>
        <dbReference type="EnsemblPlants" id="OB08G21280.1"/>
    </source>
</evidence>
<feature type="compositionally biased region" description="Low complexity" evidence="1">
    <location>
        <begin position="96"/>
        <end position="109"/>
    </location>
</feature>
<organism evidence="2">
    <name type="scientific">Oryza brachyantha</name>
    <name type="common">malo sina</name>
    <dbReference type="NCBI Taxonomy" id="4533"/>
    <lineage>
        <taxon>Eukaryota</taxon>
        <taxon>Viridiplantae</taxon>
        <taxon>Streptophyta</taxon>
        <taxon>Embryophyta</taxon>
        <taxon>Tracheophyta</taxon>
        <taxon>Spermatophyta</taxon>
        <taxon>Magnoliopsida</taxon>
        <taxon>Liliopsida</taxon>
        <taxon>Poales</taxon>
        <taxon>Poaceae</taxon>
        <taxon>BOP clade</taxon>
        <taxon>Oryzoideae</taxon>
        <taxon>Oryzeae</taxon>
        <taxon>Oryzinae</taxon>
        <taxon>Oryza</taxon>
    </lineage>
</organism>
<dbReference type="EnsemblPlants" id="OB08G21280.1">
    <property type="protein sequence ID" value="OB08G21280.1"/>
    <property type="gene ID" value="OB08G21280"/>
</dbReference>
<name>J3MSP8_ORYBR</name>
<dbReference type="OMA" id="IQYHFAS"/>
<protein>
    <submittedName>
        <fullName evidence="2">Uncharacterized protein</fullName>
    </submittedName>
</protein>
<accession>J3MSP8</accession>
<proteinExistence type="predicted"/>
<dbReference type="AlphaFoldDB" id="J3MSP8"/>
<dbReference type="HOGENOM" id="CLU_2190714_0_0_1"/>
<dbReference type="Proteomes" id="UP000006038">
    <property type="component" value="Chromosome 8"/>
</dbReference>
<reference evidence="2" key="2">
    <citation type="submission" date="2013-04" db="UniProtKB">
        <authorList>
            <consortium name="EnsemblPlants"/>
        </authorList>
    </citation>
    <scope>IDENTIFICATION</scope>
</reference>
<evidence type="ECO:0000313" key="3">
    <source>
        <dbReference type="Proteomes" id="UP000006038"/>
    </source>
</evidence>
<evidence type="ECO:0000256" key="1">
    <source>
        <dbReference type="SAM" id="MobiDB-lite"/>
    </source>
</evidence>
<keyword evidence="3" id="KW-1185">Reference proteome</keyword>
<feature type="region of interest" description="Disordered" evidence="1">
    <location>
        <begin position="82"/>
        <end position="109"/>
    </location>
</feature>
<reference evidence="2" key="1">
    <citation type="journal article" date="2013" name="Nat. Commun.">
        <title>Whole-genome sequencing of Oryza brachyantha reveals mechanisms underlying Oryza genome evolution.</title>
        <authorList>
            <person name="Chen J."/>
            <person name="Huang Q."/>
            <person name="Gao D."/>
            <person name="Wang J."/>
            <person name="Lang Y."/>
            <person name="Liu T."/>
            <person name="Li B."/>
            <person name="Bai Z."/>
            <person name="Luis Goicoechea J."/>
            <person name="Liang C."/>
            <person name="Chen C."/>
            <person name="Zhang W."/>
            <person name="Sun S."/>
            <person name="Liao Y."/>
            <person name="Zhang X."/>
            <person name="Yang L."/>
            <person name="Song C."/>
            <person name="Wang M."/>
            <person name="Shi J."/>
            <person name="Liu G."/>
            <person name="Liu J."/>
            <person name="Zhou H."/>
            <person name="Zhou W."/>
            <person name="Yu Q."/>
            <person name="An N."/>
            <person name="Chen Y."/>
            <person name="Cai Q."/>
            <person name="Wang B."/>
            <person name="Liu B."/>
            <person name="Min J."/>
            <person name="Huang Y."/>
            <person name="Wu H."/>
            <person name="Li Z."/>
            <person name="Zhang Y."/>
            <person name="Yin Y."/>
            <person name="Song W."/>
            <person name="Jiang J."/>
            <person name="Jackson S.A."/>
            <person name="Wing R.A."/>
            <person name="Wang J."/>
            <person name="Chen M."/>
        </authorList>
    </citation>
    <scope>NUCLEOTIDE SEQUENCE [LARGE SCALE GENOMIC DNA]</scope>
    <source>
        <strain evidence="2">cv. IRGC 101232</strain>
    </source>
</reference>
<sequence length="109" mass="11973">MVNRMLNTITYPNSAPTPIQYHFASVNIPLDLSTSIPKVLLDPWTNCKIILTIRTAGLGQMKIFLSIGRIHITGSTCVQGTHSPQWRSSHIGAVRSSSPRSTISSHHLP</sequence>
<dbReference type="Gramene" id="OB08G21280.1">
    <property type="protein sequence ID" value="OB08G21280.1"/>
    <property type="gene ID" value="OB08G21280"/>
</dbReference>